<dbReference type="Pfam" id="PF12224">
    <property type="entry name" value="Amidoligase_2"/>
    <property type="match status" value="1"/>
</dbReference>
<name>A0A0F8VUG2_9ZZZZ</name>
<evidence type="ECO:0000313" key="1">
    <source>
        <dbReference type="EMBL" id="KKK47988.1"/>
    </source>
</evidence>
<dbReference type="EMBL" id="LAZR01069295">
    <property type="protein sequence ID" value="KKK47988.1"/>
    <property type="molecule type" value="Genomic_DNA"/>
</dbReference>
<comment type="caution">
    <text evidence="1">The sequence shown here is derived from an EMBL/GenBank/DDBJ whole genome shotgun (WGS) entry which is preliminary data.</text>
</comment>
<accession>A0A0F8VUG2</accession>
<evidence type="ECO:0008006" key="2">
    <source>
        <dbReference type="Google" id="ProtNLM"/>
    </source>
</evidence>
<protein>
    <recommendedName>
        <fullName evidence="2">Amidoligase enzyme</fullName>
    </recommendedName>
</protein>
<dbReference type="InterPro" id="IPR022025">
    <property type="entry name" value="Amidoligase_2"/>
</dbReference>
<feature type="non-terminal residue" evidence="1">
    <location>
        <position position="213"/>
    </location>
</feature>
<organism evidence="1">
    <name type="scientific">marine sediment metagenome</name>
    <dbReference type="NCBI Taxonomy" id="412755"/>
    <lineage>
        <taxon>unclassified sequences</taxon>
        <taxon>metagenomes</taxon>
        <taxon>ecological metagenomes</taxon>
    </lineage>
</organism>
<dbReference type="AlphaFoldDB" id="A0A0F8VUG2"/>
<proteinExistence type="predicted"/>
<reference evidence="1" key="1">
    <citation type="journal article" date="2015" name="Nature">
        <title>Complex archaea that bridge the gap between prokaryotes and eukaryotes.</title>
        <authorList>
            <person name="Spang A."/>
            <person name="Saw J.H."/>
            <person name="Jorgensen S.L."/>
            <person name="Zaremba-Niedzwiedzka K."/>
            <person name="Martijn J."/>
            <person name="Lind A.E."/>
            <person name="van Eijk R."/>
            <person name="Schleper C."/>
            <person name="Guy L."/>
            <person name="Ettema T.J."/>
        </authorList>
    </citation>
    <scope>NUCLEOTIDE SEQUENCE</scope>
</reference>
<sequence>MNCWDNNVRYCEGCEQPYHYESIRGSYCGCCAENNGSNRRDNYNYNSPFIFYKTVREQRHNGNLLYFGIELEAGSDETSNFYSLISEYSPRIVMLTDDCSIYDNGIPYGVELVSHPATFNWLNENRNIWSGILRTFRRNGVQSFTTGTCGIHIHLSKNCFTHSHLYNFLKIIYENPKFTQLISQRGKMGNRWCSLENEAKQEQIAKKADDKRS</sequence>
<gene>
    <name evidence="1" type="ORF">LCGC14_3149660</name>
</gene>